<gene>
    <name evidence="1" type="ORF">FJ651_09990</name>
</gene>
<protein>
    <submittedName>
        <fullName evidence="1">Phosphoribosylformylglycinamidine synthase</fullName>
    </submittedName>
</protein>
<organism evidence="1 2">
    <name type="scientific">Paucihalobacter ruber</name>
    <dbReference type="NCBI Taxonomy" id="2567861"/>
    <lineage>
        <taxon>Bacteria</taxon>
        <taxon>Pseudomonadati</taxon>
        <taxon>Bacteroidota</taxon>
        <taxon>Flavobacteriia</taxon>
        <taxon>Flavobacteriales</taxon>
        <taxon>Flavobacteriaceae</taxon>
        <taxon>Paucihalobacter</taxon>
    </lineage>
</organism>
<evidence type="ECO:0000313" key="1">
    <source>
        <dbReference type="EMBL" id="TPV33408.1"/>
    </source>
</evidence>
<dbReference type="Proteomes" id="UP000317332">
    <property type="component" value="Unassembled WGS sequence"/>
</dbReference>
<dbReference type="EMBL" id="VHIQ01000004">
    <property type="protein sequence ID" value="TPV33408.1"/>
    <property type="molecule type" value="Genomic_DNA"/>
</dbReference>
<keyword evidence="2" id="KW-1185">Reference proteome</keyword>
<sequence length="290" mass="33916">MFKYLKHWCLLFILSTPVISIYSQTETETNKQTLDSLYIAETENRPKERPKVLHAEPLYIDLIRDLGARKGEKEWNFGFGITDKRNFDEYLALVEYEWAPIDRLGLEVELPFSIFEPTENGTQAPGSKLQSLKLAAQYTFWVSEEYKTSLAIGYLHEFELTEFRNYSSSRFYAGNIYNPFFIAAKRWGNNFHTLLYTGPQFFENFNSNSWETVWQFNTNFHYMISGTRNFLGIELNKELNDAGKLDMVMRPQMRVSVTDNLLIGIVTGIPISRENERLSTFLRIIYEPGH</sequence>
<dbReference type="RefSeq" id="WP_140990370.1">
    <property type="nucleotide sequence ID" value="NZ_VHIQ01000004.1"/>
</dbReference>
<proteinExistence type="predicted"/>
<comment type="caution">
    <text evidence="1">The sequence shown here is derived from an EMBL/GenBank/DDBJ whole genome shotgun (WGS) entry which is preliminary data.</text>
</comment>
<accession>A0A506PIP4</accession>
<name>A0A506PIP4_9FLAO</name>
<reference evidence="1 2" key="1">
    <citation type="submission" date="2019-06" db="EMBL/GenBank/DDBJ databases">
        <title>Flavobacteriaceae Paucihalobacterium erythroidium CWB-1, complete genome.</title>
        <authorList>
            <person name="Wu S."/>
        </authorList>
    </citation>
    <scope>NUCLEOTIDE SEQUENCE [LARGE SCALE GENOMIC DNA]</scope>
    <source>
        <strain evidence="1 2">CWB-1</strain>
    </source>
</reference>
<dbReference type="NCBIfam" id="NF041634">
    <property type="entry name" value="HAEPLYID"/>
    <property type="match status" value="1"/>
</dbReference>
<evidence type="ECO:0000313" key="2">
    <source>
        <dbReference type="Proteomes" id="UP000317332"/>
    </source>
</evidence>
<dbReference type="InterPro" id="IPR048131">
    <property type="entry name" value="HAEPLYID-like"/>
</dbReference>
<dbReference type="AlphaFoldDB" id="A0A506PIP4"/>
<dbReference type="OrthoDB" id="892490at2"/>